<organism evidence="8 9">
    <name type="scientific">Diatrype stigma</name>
    <dbReference type="NCBI Taxonomy" id="117547"/>
    <lineage>
        <taxon>Eukaryota</taxon>
        <taxon>Fungi</taxon>
        <taxon>Dikarya</taxon>
        <taxon>Ascomycota</taxon>
        <taxon>Pezizomycotina</taxon>
        <taxon>Sordariomycetes</taxon>
        <taxon>Xylariomycetidae</taxon>
        <taxon>Xylariales</taxon>
        <taxon>Diatrypaceae</taxon>
        <taxon>Diatrype</taxon>
    </lineage>
</organism>
<evidence type="ECO:0000256" key="2">
    <source>
        <dbReference type="ARBA" id="ARBA00022679"/>
    </source>
</evidence>
<feature type="region of interest" description="Disordered" evidence="6">
    <location>
        <begin position="1"/>
        <end position="24"/>
    </location>
</feature>
<sequence length="368" mass="41000">MSSTGSSIPSPNPEDMGEDNLEEFPGNGLILERAPFGLEMLHDYEPGGHHPVHLRDLINGRYRIMHKLGSGGLANVWLCRDIQDSGLKYVALKILLAEASTPDYGEFHLTELGNVVALGLFDSEDPDGVLKRICLKVTKALGFLHRRDICHGVYPVRWRNVDSRHISLEPCLIDLGESFKTSAPPKDLGIPGPYRSPEVILKKTAGVGSDLWALGCTLFEIRTGRKIFNVFDDEDDDYLDAMVQVLGPLPEPWWSTTWQRRKAIYRDTPDSQGRAVAIMSNPNWAEGLGTTHPSVAEGARSLQETLAPGLWYMSEESRDVIHRDISPSEIDMFAGLLGRLLQYRPEDRISAQEVSCSDYFRGANVKSE</sequence>
<dbReference type="InterPro" id="IPR000719">
    <property type="entry name" value="Prot_kinase_dom"/>
</dbReference>
<dbReference type="Proteomes" id="UP001320420">
    <property type="component" value="Unassembled WGS sequence"/>
</dbReference>
<feature type="domain" description="Protein kinase" evidence="7">
    <location>
        <begin position="1"/>
        <end position="360"/>
    </location>
</feature>
<accession>A0AAN9UW50</accession>
<evidence type="ECO:0000313" key="8">
    <source>
        <dbReference type="EMBL" id="KAK7754312.1"/>
    </source>
</evidence>
<keyword evidence="3" id="KW-0547">Nucleotide-binding</keyword>
<keyword evidence="2" id="KW-0808">Transferase</keyword>
<dbReference type="AlphaFoldDB" id="A0AAN9UW50"/>
<evidence type="ECO:0000256" key="5">
    <source>
        <dbReference type="ARBA" id="ARBA00022840"/>
    </source>
</evidence>
<evidence type="ECO:0000259" key="7">
    <source>
        <dbReference type="PROSITE" id="PS50011"/>
    </source>
</evidence>
<dbReference type="InterPro" id="IPR011009">
    <property type="entry name" value="Kinase-like_dom_sf"/>
</dbReference>
<keyword evidence="5" id="KW-0067">ATP-binding</keyword>
<comment type="caution">
    <text evidence="8">The sequence shown here is derived from an EMBL/GenBank/DDBJ whole genome shotgun (WGS) entry which is preliminary data.</text>
</comment>
<protein>
    <recommendedName>
        <fullName evidence="7">Protein kinase domain-containing protein</fullName>
    </recommendedName>
</protein>
<dbReference type="SMART" id="SM00220">
    <property type="entry name" value="S_TKc"/>
    <property type="match status" value="1"/>
</dbReference>
<evidence type="ECO:0000256" key="3">
    <source>
        <dbReference type="ARBA" id="ARBA00022741"/>
    </source>
</evidence>
<dbReference type="GO" id="GO:0005524">
    <property type="term" value="F:ATP binding"/>
    <property type="evidence" value="ECO:0007669"/>
    <property type="project" value="UniProtKB-KW"/>
</dbReference>
<dbReference type="PANTHER" id="PTHR45646">
    <property type="entry name" value="SERINE/THREONINE-PROTEIN KINASE DOA-RELATED"/>
    <property type="match status" value="1"/>
</dbReference>
<dbReference type="SUPFAM" id="SSF56112">
    <property type="entry name" value="Protein kinase-like (PK-like)"/>
    <property type="match status" value="1"/>
</dbReference>
<dbReference type="PANTHER" id="PTHR45646:SF11">
    <property type="entry name" value="SERINE_THREONINE-PROTEIN KINASE DOA"/>
    <property type="match status" value="1"/>
</dbReference>
<dbReference type="GO" id="GO:0004674">
    <property type="term" value="F:protein serine/threonine kinase activity"/>
    <property type="evidence" value="ECO:0007669"/>
    <property type="project" value="UniProtKB-KW"/>
</dbReference>
<dbReference type="GO" id="GO:0043484">
    <property type="term" value="P:regulation of RNA splicing"/>
    <property type="evidence" value="ECO:0007669"/>
    <property type="project" value="TreeGrafter"/>
</dbReference>
<keyword evidence="9" id="KW-1185">Reference proteome</keyword>
<dbReference type="Pfam" id="PF00069">
    <property type="entry name" value="Pkinase"/>
    <property type="match status" value="1"/>
</dbReference>
<keyword evidence="4" id="KW-0418">Kinase</keyword>
<dbReference type="InterPro" id="IPR051175">
    <property type="entry name" value="CLK_kinases"/>
</dbReference>
<dbReference type="GO" id="GO:0005634">
    <property type="term" value="C:nucleus"/>
    <property type="evidence" value="ECO:0007669"/>
    <property type="project" value="TreeGrafter"/>
</dbReference>
<name>A0AAN9UW50_9PEZI</name>
<reference evidence="8 9" key="1">
    <citation type="submission" date="2024-02" db="EMBL/GenBank/DDBJ databases">
        <title>De novo assembly and annotation of 12 fungi associated with fruit tree decline syndrome in Ontario, Canada.</title>
        <authorList>
            <person name="Sulman M."/>
            <person name="Ellouze W."/>
            <person name="Ilyukhin E."/>
        </authorList>
    </citation>
    <scope>NUCLEOTIDE SEQUENCE [LARGE SCALE GENOMIC DNA]</scope>
    <source>
        <strain evidence="8 9">M11/M66-122</strain>
    </source>
</reference>
<keyword evidence="1" id="KW-0723">Serine/threonine-protein kinase</keyword>
<dbReference type="Gene3D" id="3.30.200.20">
    <property type="entry name" value="Phosphorylase Kinase, domain 1"/>
    <property type="match status" value="1"/>
</dbReference>
<dbReference type="Gene3D" id="1.10.510.10">
    <property type="entry name" value="Transferase(Phosphotransferase) domain 1"/>
    <property type="match status" value="1"/>
</dbReference>
<gene>
    <name evidence="8" type="ORF">SLS62_003605</name>
</gene>
<proteinExistence type="predicted"/>
<evidence type="ECO:0000256" key="4">
    <source>
        <dbReference type="ARBA" id="ARBA00022777"/>
    </source>
</evidence>
<evidence type="ECO:0000256" key="1">
    <source>
        <dbReference type="ARBA" id="ARBA00022527"/>
    </source>
</evidence>
<dbReference type="EMBL" id="JAKJXP020000021">
    <property type="protein sequence ID" value="KAK7754312.1"/>
    <property type="molecule type" value="Genomic_DNA"/>
</dbReference>
<dbReference type="PROSITE" id="PS50011">
    <property type="entry name" value="PROTEIN_KINASE_DOM"/>
    <property type="match status" value="1"/>
</dbReference>
<evidence type="ECO:0000313" key="9">
    <source>
        <dbReference type="Proteomes" id="UP001320420"/>
    </source>
</evidence>
<evidence type="ECO:0000256" key="6">
    <source>
        <dbReference type="SAM" id="MobiDB-lite"/>
    </source>
</evidence>